<dbReference type="SUPFAM" id="SSF56037">
    <property type="entry name" value="PheT/TilS domain"/>
    <property type="match status" value="1"/>
</dbReference>
<proteinExistence type="inferred from homology"/>
<reference evidence="11" key="1">
    <citation type="submission" date="2017-08" db="EMBL/GenBank/DDBJ databases">
        <authorList>
            <person name="Huang Z."/>
        </authorList>
    </citation>
    <scope>NUCLEOTIDE SEQUENCE [LARGE SCALE GENOMIC DNA]</scope>
    <source>
        <strain evidence="11">SA5d-4</strain>
    </source>
</reference>
<dbReference type="GO" id="GO:0005524">
    <property type="term" value="F:ATP binding"/>
    <property type="evidence" value="ECO:0007669"/>
    <property type="project" value="UniProtKB-UniRule"/>
</dbReference>
<accession>A0A263BQ13</accession>
<dbReference type="NCBIfam" id="TIGR02432">
    <property type="entry name" value="lysidine_TilS_N"/>
    <property type="match status" value="1"/>
</dbReference>
<dbReference type="PANTHER" id="PTHR43033:SF1">
    <property type="entry name" value="TRNA(ILE)-LYSIDINE SYNTHASE-RELATED"/>
    <property type="match status" value="1"/>
</dbReference>
<comment type="function">
    <text evidence="8">Ligates lysine onto the cytidine present at position 34 of the AUA codon-specific tRNA(Ile) that contains the anticodon CAU, in an ATP-dependent manner. Cytidine is converted to lysidine, thus changing the amino acid specificity of the tRNA from methionine to isoleucine.</text>
</comment>
<dbReference type="GO" id="GO:0006400">
    <property type="term" value="P:tRNA modification"/>
    <property type="evidence" value="ECO:0007669"/>
    <property type="project" value="UniProtKB-UniRule"/>
</dbReference>
<organism evidence="10 11">
    <name type="scientific">Lottiidibacillus patelloidae</name>
    <dbReference type="NCBI Taxonomy" id="2670334"/>
    <lineage>
        <taxon>Bacteria</taxon>
        <taxon>Bacillati</taxon>
        <taxon>Bacillota</taxon>
        <taxon>Bacilli</taxon>
        <taxon>Bacillales</taxon>
        <taxon>Bacillaceae</taxon>
        <taxon>Lottiidibacillus</taxon>
    </lineage>
</organism>
<evidence type="ECO:0000256" key="8">
    <source>
        <dbReference type="HAMAP-Rule" id="MF_01161"/>
    </source>
</evidence>
<comment type="subcellular location">
    <subcellularLocation>
        <location evidence="1 8">Cytoplasm</location>
    </subcellularLocation>
</comment>
<dbReference type="Gene3D" id="3.30.465.60">
    <property type="match status" value="1"/>
</dbReference>
<sequence length="464" mass="53334">MQTVHGFIKRHQLIKNNSTIVVGVSGGPDSLALLHFLWNHRTHFGINVIAAHVDHMLRGEQSHDDYLAVAAFCDALGILLEAEKIDVNSYKKKEKLSTQVAARNARYAFFEDVMKKHHADYLALAHHGDDQVETMIMNQVRGSVGFGQAGIPFKRPFSEGMIIRPFLSITKDEIEHYCKEEKILPRYDESNESDSYTRNRFRKYVLPFLKKENPNVHLRMQTQSELLMADQQWLIKEAEEKLSDLLISKSRETVILAVEKFIHVPFPLQRRMITLILNYLYGQNAQDLSYVHIQQVLDLLNNKHPSGELFLPKGIYISRSYSCCSFSVHMLKEDHFSYEKELHIPGQCETPIGTIQVSLEEKLPTIKDEKSFFVCNYEDLTLPIIVRTRVPGDRMTLKGSPGSKKLKAIFIDQKVDKELRDVWPVVVDGNNNILWLPKLKLSSFAQTSQNTAKYVVFTFCNLNQ</sequence>
<reference evidence="10 11" key="2">
    <citation type="submission" date="2017-09" db="EMBL/GenBank/DDBJ databases">
        <title>Bacillus patelloidae sp. nov., isolated from the intestinal tract of a marine limpet.</title>
        <authorList>
            <person name="Liu R."/>
            <person name="Dong C."/>
            <person name="Shao Z."/>
        </authorList>
    </citation>
    <scope>NUCLEOTIDE SEQUENCE [LARGE SCALE GENOMIC DNA]</scope>
    <source>
        <strain evidence="10 11">SA5d-4</strain>
    </source>
</reference>
<dbReference type="Gene3D" id="3.40.50.620">
    <property type="entry name" value="HUPs"/>
    <property type="match status" value="1"/>
</dbReference>
<dbReference type="SUPFAM" id="SSF82829">
    <property type="entry name" value="MesJ substrate recognition domain-like"/>
    <property type="match status" value="1"/>
</dbReference>
<dbReference type="InterPro" id="IPR011063">
    <property type="entry name" value="TilS/TtcA_N"/>
</dbReference>
<keyword evidence="2 8" id="KW-0963">Cytoplasm</keyword>
<name>A0A263BQ13_9BACI</name>
<dbReference type="EMBL" id="NPIA01000011">
    <property type="protein sequence ID" value="OZM55829.1"/>
    <property type="molecule type" value="Genomic_DNA"/>
</dbReference>
<keyword evidence="11" id="KW-1185">Reference proteome</keyword>
<protein>
    <recommendedName>
        <fullName evidence="8">tRNA(Ile)-lysidine synthase</fullName>
        <ecNumber evidence="8">6.3.4.19</ecNumber>
    </recommendedName>
    <alternativeName>
        <fullName evidence="8">tRNA(Ile)-2-lysyl-cytidine synthase</fullName>
    </alternativeName>
    <alternativeName>
        <fullName evidence="8">tRNA(Ile)-lysidine synthetase</fullName>
    </alternativeName>
</protein>
<comment type="catalytic activity">
    <reaction evidence="7 8">
        <text>cytidine(34) in tRNA(Ile2) + L-lysine + ATP = lysidine(34) in tRNA(Ile2) + AMP + diphosphate + H(+)</text>
        <dbReference type="Rhea" id="RHEA:43744"/>
        <dbReference type="Rhea" id="RHEA-COMP:10625"/>
        <dbReference type="Rhea" id="RHEA-COMP:10670"/>
        <dbReference type="ChEBI" id="CHEBI:15378"/>
        <dbReference type="ChEBI" id="CHEBI:30616"/>
        <dbReference type="ChEBI" id="CHEBI:32551"/>
        <dbReference type="ChEBI" id="CHEBI:33019"/>
        <dbReference type="ChEBI" id="CHEBI:82748"/>
        <dbReference type="ChEBI" id="CHEBI:83665"/>
        <dbReference type="ChEBI" id="CHEBI:456215"/>
        <dbReference type="EC" id="6.3.4.19"/>
    </reaction>
</comment>
<dbReference type="RefSeq" id="WP_094926507.1">
    <property type="nucleotide sequence ID" value="NZ_NPIA01000011.1"/>
</dbReference>
<dbReference type="InterPro" id="IPR012795">
    <property type="entry name" value="tRNA_Ile_lys_synt_N"/>
</dbReference>
<evidence type="ECO:0000256" key="3">
    <source>
        <dbReference type="ARBA" id="ARBA00022598"/>
    </source>
</evidence>
<keyword evidence="3 8" id="KW-0436">Ligase</keyword>
<feature type="binding site" evidence="8">
    <location>
        <begin position="25"/>
        <end position="30"/>
    </location>
    <ligand>
        <name>ATP</name>
        <dbReference type="ChEBI" id="CHEBI:30616"/>
    </ligand>
</feature>
<dbReference type="PANTHER" id="PTHR43033">
    <property type="entry name" value="TRNA(ILE)-LYSIDINE SYNTHASE-RELATED"/>
    <property type="match status" value="1"/>
</dbReference>
<dbReference type="CDD" id="cd01992">
    <property type="entry name" value="TilS_N"/>
    <property type="match status" value="1"/>
</dbReference>
<evidence type="ECO:0000256" key="5">
    <source>
        <dbReference type="ARBA" id="ARBA00022741"/>
    </source>
</evidence>
<evidence type="ECO:0000313" key="11">
    <source>
        <dbReference type="Proteomes" id="UP000217083"/>
    </source>
</evidence>
<evidence type="ECO:0000256" key="4">
    <source>
        <dbReference type="ARBA" id="ARBA00022694"/>
    </source>
</evidence>
<evidence type="ECO:0000256" key="1">
    <source>
        <dbReference type="ARBA" id="ARBA00004496"/>
    </source>
</evidence>
<gene>
    <name evidence="8 10" type="primary">tilS</name>
    <name evidence="10" type="ORF">CIB95_15015</name>
</gene>
<dbReference type="Pfam" id="PF09179">
    <property type="entry name" value="TilS"/>
    <property type="match status" value="1"/>
</dbReference>
<dbReference type="InterPro" id="IPR012796">
    <property type="entry name" value="Lysidine-tRNA-synth_C"/>
</dbReference>
<comment type="similarity">
    <text evidence="8">Belongs to the tRNA(Ile)-lysidine synthase family.</text>
</comment>
<keyword evidence="5 8" id="KW-0547">Nucleotide-binding</keyword>
<dbReference type="Pfam" id="PF11734">
    <property type="entry name" value="TilS_C"/>
    <property type="match status" value="1"/>
</dbReference>
<dbReference type="SUPFAM" id="SSF52402">
    <property type="entry name" value="Adenine nucleotide alpha hydrolases-like"/>
    <property type="match status" value="1"/>
</dbReference>
<dbReference type="HAMAP" id="MF_01161">
    <property type="entry name" value="tRNA_Ile_lys_synt"/>
    <property type="match status" value="1"/>
</dbReference>
<dbReference type="AlphaFoldDB" id="A0A263BQ13"/>
<evidence type="ECO:0000256" key="7">
    <source>
        <dbReference type="ARBA" id="ARBA00048539"/>
    </source>
</evidence>
<dbReference type="InterPro" id="IPR015262">
    <property type="entry name" value="tRNA_Ile_lys_synt_subst-bd"/>
</dbReference>
<comment type="domain">
    <text evidence="8">The N-terminal region contains the highly conserved SGGXDS motif, predicted to be a P-loop motif involved in ATP binding.</text>
</comment>
<evidence type="ECO:0000313" key="10">
    <source>
        <dbReference type="EMBL" id="OZM55829.1"/>
    </source>
</evidence>
<comment type="caution">
    <text evidence="10">The sequence shown here is derived from an EMBL/GenBank/DDBJ whole genome shotgun (WGS) entry which is preliminary data.</text>
</comment>
<evidence type="ECO:0000256" key="6">
    <source>
        <dbReference type="ARBA" id="ARBA00022840"/>
    </source>
</evidence>
<dbReference type="Pfam" id="PF01171">
    <property type="entry name" value="ATP_bind_3"/>
    <property type="match status" value="1"/>
</dbReference>
<dbReference type="GO" id="GO:0032267">
    <property type="term" value="F:tRNA(Ile)-lysidine synthase activity"/>
    <property type="evidence" value="ECO:0007669"/>
    <property type="project" value="UniProtKB-EC"/>
</dbReference>
<dbReference type="InterPro" id="IPR012094">
    <property type="entry name" value="tRNA_Ile_lys_synt"/>
</dbReference>
<keyword evidence="4 8" id="KW-0819">tRNA processing</keyword>
<feature type="domain" description="Lysidine-tRNA(Ile) synthetase C-terminal" evidence="9">
    <location>
        <begin position="384"/>
        <end position="457"/>
    </location>
</feature>
<keyword evidence="6 8" id="KW-0067">ATP-binding</keyword>
<dbReference type="SMART" id="SM00977">
    <property type="entry name" value="TilS_C"/>
    <property type="match status" value="1"/>
</dbReference>
<evidence type="ECO:0000259" key="9">
    <source>
        <dbReference type="SMART" id="SM00977"/>
    </source>
</evidence>
<dbReference type="EC" id="6.3.4.19" evidence="8"/>
<dbReference type="InterPro" id="IPR014729">
    <property type="entry name" value="Rossmann-like_a/b/a_fold"/>
</dbReference>
<evidence type="ECO:0000256" key="2">
    <source>
        <dbReference type="ARBA" id="ARBA00022490"/>
    </source>
</evidence>
<dbReference type="Proteomes" id="UP000217083">
    <property type="component" value="Unassembled WGS sequence"/>
</dbReference>
<dbReference type="GO" id="GO:0005737">
    <property type="term" value="C:cytoplasm"/>
    <property type="evidence" value="ECO:0007669"/>
    <property type="project" value="UniProtKB-SubCell"/>
</dbReference>
<dbReference type="NCBIfam" id="TIGR02433">
    <property type="entry name" value="lysidine_TilS_C"/>
    <property type="match status" value="1"/>
</dbReference>